<dbReference type="InterPro" id="IPR029058">
    <property type="entry name" value="AB_hydrolase_fold"/>
</dbReference>
<keyword evidence="1" id="KW-0378">Hydrolase</keyword>
<proteinExistence type="predicted"/>
<accession>A0A1W6K9R2</accession>
<protein>
    <submittedName>
        <fullName evidence="1">Exosortase A system-associated hydrolase 2</fullName>
    </submittedName>
</protein>
<sequence length="247" mass="27677">MIEPFFFDNSRLFGCYSSATDPNAEKVVVVCPPLFDEYRRTYRALSELSVAISERGNHAFRFDYYGTAESQGLLSEATIEVWLSDIQKAIDEAIAVSGASHVVLLGVRFGATLAAQINHASVKEFLFWDPVLSGERYVEWLNEIDAILRKRHQSAARENNVPFENIEYRNFDLPSGLVTGIRELAIPESTLNNPDLCFTVSTDPEFCKSSGLSNCAYPGLSYDWPYYHDGVITQKPVLEALLGRVFA</sequence>
<dbReference type="Proteomes" id="UP000193100">
    <property type="component" value="Chromosome"/>
</dbReference>
<evidence type="ECO:0000313" key="1">
    <source>
        <dbReference type="EMBL" id="ARM84062.1"/>
    </source>
</evidence>
<dbReference type="RefSeq" id="WP_085680478.1">
    <property type="nucleotide sequence ID" value="NZ_CP020931.1"/>
</dbReference>
<reference evidence="1 2" key="1">
    <citation type="submission" date="2017-04" db="EMBL/GenBank/DDBJ databases">
        <title>Genome Sequence of Marinobacter salarius strain SMR5 Isolated from a culture of the Diatom Skeletonema marinoi.</title>
        <authorList>
            <person name="Topel M."/>
            <person name="Pinder M.I.M."/>
            <person name="Johansson O.N."/>
            <person name="Kourtchenko O."/>
            <person name="Godhe A."/>
            <person name="Clarke A.K."/>
        </authorList>
    </citation>
    <scope>NUCLEOTIDE SEQUENCE [LARGE SCALE GENOMIC DNA]</scope>
    <source>
        <strain evidence="1 2">SMR5</strain>
    </source>
</reference>
<dbReference type="SUPFAM" id="SSF53474">
    <property type="entry name" value="alpha/beta-Hydrolases"/>
    <property type="match status" value="1"/>
</dbReference>
<dbReference type="GO" id="GO:0016787">
    <property type="term" value="F:hydrolase activity"/>
    <property type="evidence" value="ECO:0007669"/>
    <property type="project" value="UniProtKB-KW"/>
</dbReference>
<gene>
    <name evidence="1" type="ORF">MARSALSMR5_01985</name>
</gene>
<dbReference type="GeneID" id="77255937"/>
<dbReference type="Gene3D" id="3.40.50.1820">
    <property type="entry name" value="alpha/beta hydrolase"/>
    <property type="match status" value="1"/>
</dbReference>
<dbReference type="AlphaFoldDB" id="A0A1W6K9R2"/>
<evidence type="ECO:0000313" key="2">
    <source>
        <dbReference type="Proteomes" id="UP000193100"/>
    </source>
</evidence>
<organism evidence="1 2">
    <name type="scientific">Marinobacter salarius</name>
    <dbReference type="NCBI Taxonomy" id="1420917"/>
    <lineage>
        <taxon>Bacteria</taxon>
        <taxon>Pseudomonadati</taxon>
        <taxon>Pseudomonadota</taxon>
        <taxon>Gammaproteobacteria</taxon>
        <taxon>Pseudomonadales</taxon>
        <taxon>Marinobacteraceae</taxon>
        <taxon>Marinobacter</taxon>
    </lineage>
</organism>
<name>A0A1W6K9R2_9GAMM</name>
<dbReference type="EMBL" id="CP020931">
    <property type="protein sequence ID" value="ARM84062.1"/>
    <property type="molecule type" value="Genomic_DNA"/>
</dbReference>